<accession>A0A8K1I815</accession>
<keyword evidence="1" id="KW-0496">Mitochondrion</keyword>
<proteinExistence type="predicted"/>
<dbReference type="EMBL" id="MW538937">
    <property type="protein sequence ID" value="UBU98455.1"/>
    <property type="molecule type" value="Genomic_DNA"/>
</dbReference>
<geneLocation type="mitochondrion" evidence="1"/>
<name>A0A8K1I815_9PEZI</name>
<sequence>MSLRPAAYEVCTACSPPGSSRVPRVPNEVVHAGFSSIQSACVHLRRRGCMQYPGTGTGTGTELADRPGLNINAGCMQHCICTGDRHKVVGALHADIEREFKKKDIVATTRLGGHNPTHLGLHAVGVGLY</sequence>
<organism evidence="1">
    <name type="scientific">Morchella brunnea</name>
    <dbReference type="NCBI Taxonomy" id="1174671"/>
    <lineage>
        <taxon>Eukaryota</taxon>
        <taxon>Fungi</taxon>
        <taxon>Dikarya</taxon>
        <taxon>Ascomycota</taxon>
        <taxon>Pezizomycotina</taxon>
        <taxon>Pezizomycetes</taxon>
        <taxon>Pezizales</taxon>
        <taxon>Morchellaceae</taxon>
        <taxon>Morchella</taxon>
    </lineage>
</organism>
<dbReference type="GeneID" id="68665117"/>
<gene>
    <name evidence="1" type="primary">orf129D</name>
</gene>
<reference evidence="1" key="1">
    <citation type="submission" date="2021-01" db="EMBL/GenBank/DDBJ databases">
        <authorList>
            <person name="Sun H.-H."/>
            <person name="Zhang S."/>
            <person name="Zhang Y.-J."/>
        </authorList>
    </citation>
    <scope>NUCLEOTIDE SEQUENCE</scope>
    <source>
        <strain evidence="1">CMM1</strain>
    </source>
</reference>
<dbReference type="AlphaFoldDB" id="A0A8K1I815"/>
<dbReference type="RefSeq" id="YP_010218762.1">
    <property type="nucleotide sequence ID" value="NC_058917.1"/>
</dbReference>
<protein>
    <submittedName>
        <fullName evidence="1">Uncharacterized protein</fullName>
    </submittedName>
</protein>
<evidence type="ECO:0000313" key="1">
    <source>
        <dbReference type="EMBL" id="UBU98455.1"/>
    </source>
</evidence>